<dbReference type="InterPro" id="IPR036038">
    <property type="entry name" value="Aminotransferase-like"/>
</dbReference>
<dbReference type="InterPro" id="IPR001544">
    <property type="entry name" value="Aminotrans_IV"/>
</dbReference>
<dbReference type="Proteomes" id="UP000007882">
    <property type="component" value="Chromosome"/>
</dbReference>
<name>I0H354_ACTM4</name>
<dbReference type="SUPFAM" id="SSF56752">
    <property type="entry name" value="D-aminoacid aminotransferase-like PLP-dependent enzymes"/>
    <property type="match status" value="1"/>
</dbReference>
<accession>I0H354</accession>
<keyword evidence="2" id="KW-1185">Reference proteome</keyword>
<evidence type="ECO:0000313" key="2">
    <source>
        <dbReference type="Proteomes" id="UP000007882"/>
    </source>
</evidence>
<sequence>MTIVETDGGPADLEVVHRAATWNYGHYTSMQVRGGAVAGLAFHLSRLRSGSDTLFPSAPFDATRVPGLISHAMSGRPDASARVAVLPHRDFGGTHVMVSISDPVPDAARPPLRVRSTVYERELPHVKHMATMGLTYHLRAAQRDGFDDVVFASRDGRILEGSVWNAVFLDGDTVVWPAGPKLDGITQQVLRLALRDLGIRSEERDLTRGDLAGLRGAAATNSHCPGQPIASIDDAVFPGTDELVGLLRRAWDTVVWDALPG</sequence>
<dbReference type="Gene3D" id="3.20.10.10">
    <property type="entry name" value="D-amino Acid Aminotransferase, subunit A, domain 2"/>
    <property type="match status" value="1"/>
</dbReference>
<dbReference type="STRING" id="512565.AMIS_22210"/>
<gene>
    <name evidence="1" type="ordered locus">AMIS_22210</name>
</gene>
<dbReference type="AlphaFoldDB" id="I0H354"/>
<dbReference type="PATRIC" id="fig|512565.3.peg.2218"/>
<dbReference type="GO" id="GO:0003824">
    <property type="term" value="F:catalytic activity"/>
    <property type="evidence" value="ECO:0007669"/>
    <property type="project" value="InterPro"/>
</dbReference>
<dbReference type="NCBIfam" id="NF006734">
    <property type="entry name" value="PRK09266.1"/>
    <property type="match status" value="1"/>
</dbReference>
<dbReference type="EMBL" id="AP012319">
    <property type="protein sequence ID" value="BAL87441.1"/>
    <property type="molecule type" value="Genomic_DNA"/>
</dbReference>
<dbReference type="KEGG" id="ams:AMIS_22210"/>
<protein>
    <recommendedName>
        <fullName evidence="3">Aminotransferase</fullName>
    </recommendedName>
</protein>
<dbReference type="RefSeq" id="WP_014442336.1">
    <property type="nucleotide sequence ID" value="NC_017093.1"/>
</dbReference>
<dbReference type="HOGENOM" id="CLU_070540_0_0_11"/>
<proteinExistence type="predicted"/>
<evidence type="ECO:0000313" key="1">
    <source>
        <dbReference type="EMBL" id="BAL87441.1"/>
    </source>
</evidence>
<dbReference type="Pfam" id="PF01063">
    <property type="entry name" value="Aminotran_4"/>
    <property type="match status" value="1"/>
</dbReference>
<dbReference type="eggNOG" id="COG0115">
    <property type="taxonomic scope" value="Bacteria"/>
</dbReference>
<evidence type="ECO:0008006" key="3">
    <source>
        <dbReference type="Google" id="ProtNLM"/>
    </source>
</evidence>
<organism evidence="1 2">
    <name type="scientific">Actinoplanes missouriensis (strain ATCC 14538 / DSM 43046 / CBS 188.64 / JCM 3121 / NBRC 102363 / NCIMB 12654 / NRRL B-3342 / UNCC 431)</name>
    <dbReference type="NCBI Taxonomy" id="512565"/>
    <lineage>
        <taxon>Bacteria</taxon>
        <taxon>Bacillati</taxon>
        <taxon>Actinomycetota</taxon>
        <taxon>Actinomycetes</taxon>
        <taxon>Micromonosporales</taxon>
        <taxon>Micromonosporaceae</taxon>
        <taxon>Actinoplanes</taxon>
    </lineage>
</organism>
<reference evidence="1 2" key="1">
    <citation type="submission" date="2012-02" db="EMBL/GenBank/DDBJ databases">
        <title>Complete genome sequence of Actinoplanes missouriensis 431 (= NBRC 102363).</title>
        <authorList>
            <person name="Ohnishi Y."/>
            <person name="Ishikawa J."/>
            <person name="Sekine M."/>
            <person name="Hosoyama A."/>
            <person name="Harada T."/>
            <person name="Narita H."/>
            <person name="Hata T."/>
            <person name="Konno Y."/>
            <person name="Tutikane K."/>
            <person name="Fujita N."/>
            <person name="Horinouchi S."/>
            <person name="Hayakawa M."/>
        </authorList>
    </citation>
    <scope>NUCLEOTIDE SEQUENCE [LARGE SCALE GENOMIC DNA]</scope>
    <source>
        <strain evidence="2">ATCC 14538 / DSM 43046 / CBS 188.64 / JCM 3121 / NBRC 102363 / NCIMB 12654 / NRRL B-3342 / UNCC 431</strain>
    </source>
</reference>
<dbReference type="InterPro" id="IPR043132">
    <property type="entry name" value="BCAT-like_C"/>
</dbReference>